<dbReference type="RefSeq" id="XP_001016979.2">
    <property type="nucleotide sequence ID" value="XM_001016979.2"/>
</dbReference>
<reference evidence="2" key="1">
    <citation type="journal article" date="2006" name="PLoS Biol.">
        <title>Macronuclear genome sequence of the ciliate Tetrahymena thermophila, a model eukaryote.</title>
        <authorList>
            <person name="Eisen J.A."/>
            <person name="Coyne R.S."/>
            <person name="Wu M."/>
            <person name="Wu D."/>
            <person name="Thiagarajan M."/>
            <person name="Wortman J.R."/>
            <person name="Badger J.H."/>
            <person name="Ren Q."/>
            <person name="Amedeo P."/>
            <person name="Jones K.M."/>
            <person name="Tallon L.J."/>
            <person name="Delcher A.L."/>
            <person name="Salzberg S.L."/>
            <person name="Silva J.C."/>
            <person name="Haas B.J."/>
            <person name="Majoros W.H."/>
            <person name="Farzad M."/>
            <person name="Carlton J.M."/>
            <person name="Smith R.K. Jr."/>
            <person name="Garg J."/>
            <person name="Pearlman R.E."/>
            <person name="Karrer K.M."/>
            <person name="Sun L."/>
            <person name="Manning G."/>
            <person name="Elde N.C."/>
            <person name="Turkewitz A.P."/>
            <person name="Asai D.J."/>
            <person name="Wilkes D.E."/>
            <person name="Wang Y."/>
            <person name="Cai H."/>
            <person name="Collins K."/>
            <person name="Stewart B.A."/>
            <person name="Lee S.R."/>
            <person name="Wilamowska K."/>
            <person name="Weinberg Z."/>
            <person name="Ruzzo W.L."/>
            <person name="Wloga D."/>
            <person name="Gaertig J."/>
            <person name="Frankel J."/>
            <person name="Tsao C.-C."/>
            <person name="Gorovsky M.A."/>
            <person name="Keeling P.J."/>
            <person name="Waller R.F."/>
            <person name="Patron N.J."/>
            <person name="Cherry J.M."/>
            <person name="Stover N.A."/>
            <person name="Krieger C.J."/>
            <person name="del Toro C."/>
            <person name="Ryder H.F."/>
            <person name="Williamson S.C."/>
            <person name="Barbeau R.A."/>
            <person name="Hamilton E.P."/>
            <person name="Orias E."/>
        </authorList>
    </citation>
    <scope>NUCLEOTIDE SEQUENCE [LARGE SCALE GENOMIC DNA]</scope>
    <source>
        <strain evidence="2">SB210</strain>
    </source>
</reference>
<dbReference type="Gene3D" id="3.80.10.10">
    <property type="entry name" value="Ribonuclease Inhibitor"/>
    <property type="match status" value="1"/>
</dbReference>
<evidence type="ECO:0000313" key="1">
    <source>
        <dbReference type="EMBL" id="EAR96734.2"/>
    </source>
</evidence>
<gene>
    <name evidence="1" type="ORF">TTHERM_00758960</name>
</gene>
<dbReference type="SUPFAM" id="SSF52047">
    <property type="entry name" value="RNI-like"/>
    <property type="match status" value="1"/>
</dbReference>
<dbReference type="InterPro" id="IPR032675">
    <property type="entry name" value="LRR_dom_sf"/>
</dbReference>
<dbReference type="InParanoid" id="Q23JK9"/>
<protein>
    <submittedName>
        <fullName evidence="1">Uncharacterized protein</fullName>
    </submittedName>
</protein>
<sequence>MKQNQNYIDLQDLLNQNLSLYKTLQINLVEEDLNNLSYALKNCSQLSALSLLIGIYNKNQNNSYNNLILICGAIEQFNDLQYLDLQFSYGNNLSDEEISKLSLAISKFANLQTFVLVFSSQLITEKSFYTLTCALGLCSNLQNLELQISGSTNLAFNQHGLISGLEKCNNLKDLKFSLSLFSLNKEFVYDICSSLSKCDNLQNLYLKFMGCDLNDDSVSGLELLGNCPNIVGLELNLRNNNICGLSEFGLKSALAKYVNLQKFSLILDLNPINDEGLSNLSTAFSQITKIRSLKIIKSCQVVQNYLPQVFIQQQIVLLTKGHHIQVPSLQNQKISQIQGFSYISAILKMQEYQILQLVYKSVIIFKLQSYQHITEMQPCKRNKIQSLKLRKQKDQSKLNNILDKFNKSIIYLYSQQKYLNLQNIIQIIFIKLISIQQLIIFLENFQINLLFQKYLVILSLGYIIIQFIHKNSQNVHKSYQICNKLNSSIMLIKLTNYNINMQILTKQINEINQLFILKMKINLNKKKL</sequence>
<dbReference type="KEGG" id="tet:TTHERM_00758960"/>
<keyword evidence="2" id="KW-1185">Reference proteome</keyword>
<dbReference type="HOGENOM" id="CLU_435156_0_0_1"/>
<evidence type="ECO:0000313" key="2">
    <source>
        <dbReference type="Proteomes" id="UP000009168"/>
    </source>
</evidence>
<organism evidence="1 2">
    <name type="scientific">Tetrahymena thermophila (strain SB210)</name>
    <dbReference type="NCBI Taxonomy" id="312017"/>
    <lineage>
        <taxon>Eukaryota</taxon>
        <taxon>Sar</taxon>
        <taxon>Alveolata</taxon>
        <taxon>Ciliophora</taxon>
        <taxon>Intramacronucleata</taxon>
        <taxon>Oligohymenophorea</taxon>
        <taxon>Hymenostomatida</taxon>
        <taxon>Tetrahymenina</taxon>
        <taxon>Tetrahymenidae</taxon>
        <taxon>Tetrahymena</taxon>
    </lineage>
</organism>
<dbReference type="AlphaFoldDB" id="Q23JK9"/>
<proteinExistence type="predicted"/>
<dbReference type="GeneID" id="7827464"/>
<name>Q23JK9_TETTS</name>
<dbReference type="EMBL" id="GG662685">
    <property type="protein sequence ID" value="EAR96734.2"/>
    <property type="molecule type" value="Genomic_DNA"/>
</dbReference>
<accession>Q23JK9</accession>
<dbReference type="Proteomes" id="UP000009168">
    <property type="component" value="Unassembled WGS sequence"/>
</dbReference>